<dbReference type="RefSeq" id="XP_037159415.1">
    <property type="nucleotide sequence ID" value="XM_037313649.1"/>
</dbReference>
<dbReference type="Gene3D" id="1.10.4100.10">
    <property type="entry name" value="2-methylcitrate dehydratase PrpD"/>
    <property type="match status" value="1"/>
</dbReference>
<evidence type="ECO:0000313" key="4">
    <source>
        <dbReference type="Proteomes" id="UP000578531"/>
    </source>
</evidence>
<dbReference type="SUPFAM" id="SSF103378">
    <property type="entry name" value="2-methylcitrate dehydratase PrpD"/>
    <property type="match status" value="1"/>
</dbReference>
<dbReference type="InterPro" id="IPR036148">
    <property type="entry name" value="MmgE/PrpD_sf"/>
</dbReference>
<reference evidence="3 4" key="1">
    <citation type="journal article" date="2020" name="Genomics">
        <title>Complete, high-quality genomes from long-read metagenomic sequencing of two wolf lichen thalli reveals enigmatic genome architecture.</title>
        <authorList>
            <person name="McKenzie S.K."/>
            <person name="Walston R.F."/>
            <person name="Allen J.L."/>
        </authorList>
    </citation>
    <scope>NUCLEOTIDE SEQUENCE [LARGE SCALE GENOMIC DNA]</scope>
    <source>
        <strain evidence="3">WasteWater2</strain>
    </source>
</reference>
<dbReference type="Proteomes" id="UP000578531">
    <property type="component" value="Unassembled WGS sequence"/>
</dbReference>
<gene>
    <name evidence="3" type="ORF">HO173_011771</name>
</gene>
<evidence type="ECO:0000256" key="1">
    <source>
        <dbReference type="ARBA" id="ARBA00006174"/>
    </source>
</evidence>
<dbReference type="OrthoDB" id="10055203at2759"/>
<feature type="domain" description="MmgE/PrpD N-terminal" evidence="2">
    <location>
        <begin position="20"/>
        <end position="202"/>
    </location>
</feature>
<dbReference type="GeneID" id="59293412"/>
<dbReference type="Pfam" id="PF03972">
    <property type="entry name" value="MmgE_PrpD_N"/>
    <property type="match status" value="1"/>
</dbReference>
<evidence type="ECO:0000259" key="2">
    <source>
        <dbReference type="Pfam" id="PF03972"/>
    </source>
</evidence>
<dbReference type="InterPro" id="IPR045336">
    <property type="entry name" value="MmgE_PrpD_N"/>
</dbReference>
<dbReference type="InterPro" id="IPR005656">
    <property type="entry name" value="MmgE_PrpD"/>
</dbReference>
<proteinExistence type="inferred from homology"/>
<accession>A0A8H6CRM1</accession>
<dbReference type="GO" id="GO:0005739">
    <property type="term" value="C:mitochondrion"/>
    <property type="evidence" value="ECO:0007669"/>
    <property type="project" value="TreeGrafter"/>
</dbReference>
<dbReference type="EMBL" id="JACCJC010000077">
    <property type="protein sequence ID" value="KAF6228600.1"/>
    <property type="molecule type" value="Genomic_DNA"/>
</dbReference>
<dbReference type="PANTHER" id="PTHR16943:SF15">
    <property type="entry name" value="DEHYDRATASE (PRPD), PUTATIVE-RELATED"/>
    <property type="match status" value="1"/>
</dbReference>
<dbReference type="AlphaFoldDB" id="A0A8H6CRM1"/>
<dbReference type="GO" id="GO:0016829">
    <property type="term" value="F:lyase activity"/>
    <property type="evidence" value="ECO:0007669"/>
    <property type="project" value="InterPro"/>
</dbReference>
<protein>
    <recommendedName>
        <fullName evidence="2">MmgE/PrpD N-terminal domain-containing protein</fullName>
    </recommendedName>
</protein>
<comment type="caution">
    <text evidence="3">The sequence shown here is derived from an EMBL/GenBank/DDBJ whole genome shotgun (WGS) entry which is preliminary data.</text>
</comment>
<dbReference type="PANTHER" id="PTHR16943">
    <property type="entry name" value="2-METHYLCITRATE DEHYDRATASE-RELATED"/>
    <property type="match status" value="1"/>
</dbReference>
<comment type="similarity">
    <text evidence="1">Belongs to the PrpD family.</text>
</comment>
<dbReference type="InterPro" id="IPR042183">
    <property type="entry name" value="MmgE/PrpD_sf_1"/>
</dbReference>
<sequence length="204" mass="22165">MATRTPNDNTRQAYDQIIIDITTYVYHHKPSSPKAWLHARTALLDALGCAIETLTTSPECVRMLGPVVPGTVVPNGFRLPGTSYQLDPVKGAFDMAILIRYLDHSDGFYGAEWGHPSDNLGAILAVSDWLNRTSPKVRGSNPMAPPLTVSTLLTALIKAYEIQGIFQILNSFNALGLDHVILVKVSATAVTCWLLGLSEPQTHG</sequence>
<keyword evidence="4" id="KW-1185">Reference proteome</keyword>
<organism evidence="3 4">
    <name type="scientific">Letharia columbiana</name>
    <dbReference type="NCBI Taxonomy" id="112416"/>
    <lineage>
        <taxon>Eukaryota</taxon>
        <taxon>Fungi</taxon>
        <taxon>Dikarya</taxon>
        <taxon>Ascomycota</taxon>
        <taxon>Pezizomycotina</taxon>
        <taxon>Lecanoromycetes</taxon>
        <taxon>OSLEUM clade</taxon>
        <taxon>Lecanoromycetidae</taxon>
        <taxon>Lecanorales</taxon>
        <taxon>Lecanorineae</taxon>
        <taxon>Parmeliaceae</taxon>
        <taxon>Letharia</taxon>
    </lineage>
</organism>
<evidence type="ECO:0000313" key="3">
    <source>
        <dbReference type="EMBL" id="KAF6228600.1"/>
    </source>
</evidence>
<name>A0A8H6CRM1_9LECA</name>